<dbReference type="AlphaFoldDB" id="A0A9N8PZF1"/>
<organism evidence="1 2">
    <name type="scientific">Chrysodeixis includens</name>
    <name type="common">Soybean looper</name>
    <name type="synonym">Pseudoplusia includens</name>
    <dbReference type="NCBI Taxonomy" id="689277"/>
    <lineage>
        <taxon>Eukaryota</taxon>
        <taxon>Metazoa</taxon>
        <taxon>Ecdysozoa</taxon>
        <taxon>Arthropoda</taxon>
        <taxon>Hexapoda</taxon>
        <taxon>Insecta</taxon>
        <taxon>Pterygota</taxon>
        <taxon>Neoptera</taxon>
        <taxon>Endopterygota</taxon>
        <taxon>Lepidoptera</taxon>
        <taxon>Glossata</taxon>
        <taxon>Ditrysia</taxon>
        <taxon>Noctuoidea</taxon>
        <taxon>Noctuidae</taxon>
        <taxon>Plusiinae</taxon>
        <taxon>Chrysodeixis</taxon>
    </lineage>
</organism>
<evidence type="ECO:0000313" key="1">
    <source>
        <dbReference type="EMBL" id="CAD0197051.1"/>
    </source>
</evidence>
<accession>A0A9N8PZF1</accession>
<proteinExistence type="predicted"/>
<dbReference type="OrthoDB" id="7422719at2759"/>
<dbReference type="EMBL" id="LR824008">
    <property type="protein sequence ID" value="CAD0197051.1"/>
    <property type="molecule type" value="Genomic_DNA"/>
</dbReference>
<protein>
    <submittedName>
        <fullName evidence="1">Uncharacterized protein</fullName>
    </submittedName>
</protein>
<dbReference type="Proteomes" id="UP001154114">
    <property type="component" value="Chromosome 5"/>
</dbReference>
<evidence type="ECO:0000313" key="2">
    <source>
        <dbReference type="Proteomes" id="UP001154114"/>
    </source>
</evidence>
<sequence>MVLRIDPKIKKFKEETFLGDYTMSKVYGNPKEVVERHDLIFKTELAHPRERLTYPLRIGTLHQKYDELLGQQVLTYTYEKVSAAVLDCGEWLPNYWGNFICIANDYQLKTLTAGSMLVSHYKLFGIGSFAYFRGGEGVLVFTDVRLYSEQIMNACTHTDWEDD</sequence>
<gene>
    <name evidence="1" type="ORF">CINC_LOCUS11338</name>
</gene>
<reference evidence="1" key="1">
    <citation type="submission" date="2021-12" db="EMBL/GenBank/DDBJ databases">
        <authorList>
            <person name="King R."/>
        </authorList>
    </citation>
    <scope>NUCLEOTIDE SEQUENCE</scope>
</reference>
<keyword evidence="2" id="KW-1185">Reference proteome</keyword>
<name>A0A9N8PZF1_CHRIL</name>